<evidence type="ECO:0000256" key="4">
    <source>
        <dbReference type="ARBA" id="ARBA00022692"/>
    </source>
</evidence>
<reference evidence="13" key="1">
    <citation type="submission" date="2020-06" db="EMBL/GenBank/DDBJ databases">
        <title>Draft genome sequences of strains closely related to Aspergillus parafelis and Aspergillus hiratsukae.</title>
        <authorList>
            <person name="Dos Santos R.A.C."/>
            <person name="Rivero-Menendez O."/>
            <person name="Steenwyk J.L."/>
            <person name="Mead M.E."/>
            <person name="Goldman G.H."/>
            <person name="Alastruey-Izquierdo A."/>
            <person name="Rokas A."/>
        </authorList>
    </citation>
    <scope>NUCLEOTIDE SEQUENCE</scope>
    <source>
        <strain evidence="13">CNM-CM5623</strain>
        <strain evidence="14">CNM-CM7691</strain>
    </source>
</reference>
<evidence type="ECO:0000313" key="13">
    <source>
        <dbReference type="EMBL" id="KAF7171699.1"/>
    </source>
</evidence>
<dbReference type="PANTHER" id="PTHR23502:SF51">
    <property type="entry name" value="QUINIDINE RESISTANCE PROTEIN 1-RELATED"/>
    <property type="match status" value="1"/>
</dbReference>
<dbReference type="GO" id="GO:0015137">
    <property type="term" value="F:citrate transmembrane transporter activity"/>
    <property type="evidence" value="ECO:0007669"/>
    <property type="project" value="UniProtKB-ARBA"/>
</dbReference>
<feature type="transmembrane region" description="Helical" evidence="11">
    <location>
        <begin position="154"/>
        <end position="172"/>
    </location>
</feature>
<evidence type="ECO:0000256" key="6">
    <source>
        <dbReference type="ARBA" id="ARBA00023136"/>
    </source>
</evidence>
<dbReference type="InterPro" id="IPR020846">
    <property type="entry name" value="MFS_dom"/>
</dbReference>
<evidence type="ECO:0000256" key="11">
    <source>
        <dbReference type="SAM" id="Phobius"/>
    </source>
</evidence>
<comment type="caution">
    <text evidence="13">The sequence shown here is derived from an EMBL/GenBank/DDBJ whole genome shotgun (WGS) entry which is preliminary data.</text>
</comment>
<proteinExistence type="inferred from homology"/>
<dbReference type="SUPFAM" id="SSF103473">
    <property type="entry name" value="MFS general substrate transporter"/>
    <property type="match status" value="1"/>
</dbReference>
<dbReference type="GO" id="GO:0005886">
    <property type="term" value="C:plasma membrane"/>
    <property type="evidence" value="ECO:0007669"/>
    <property type="project" value="TreeGrafter"/>
</dbReference>
<dbReference type="Proteomes" id="UP000654922">
    <property type="component" value="Unassembled WGS sequence"/>
</dbReference>
<evidence type="ECO:0000256" key="7">
    <source>
        <dbReference type="ARBA" id="ARBA00023180"/>
    </source>
</evidence>
<dbReference type="FunFam" id="1.20.1720.10:FF:000009">
    <property type="entry name" value="MFS multidrug transporter"/>
    <property type="match status" value="1"/>
</dbReference>
<evidence type="ECO:0000256" key="8">
    <source>
        <dbReference type="ARBA" id="ARBA00051015"/>
    </source>
</evidence>
<comment type="catalytic activity">
    <reaction evidence="8">
        <text>citrate(in) = citrate(out)</text>
        <dbReference type="Rhea" id="RHEA:33183"/>
        <dbReference type="ChEBI" id="CHEBI:16947"/>
    </reaction>
</comment>
<dbReference type="OrthoDB" id="2441642at2759"/>
<dbReference type="PROSITE" id="PS50850">
    <property type="entry name" value="MFS"/>
    <property type="match status" value="1"/>
</dbReference>
<evidence type="ECO:0000256" key="3">
    <source>
        <dbReference type="ARBA" id="ARBA00022448"/>
    </source>
</evidence>
<evidence type="ECO:0000313" key="14">
    <source>
        <dbReference type="EMBL" id="KAF7183675.1"/>
    </source>
</evidence>
<sequence length="549" mass="60038">MADEKHSAPIRSKQDIVSQFTAEKQIPTLCETEGAESEPDGPCYSVLSEREKLLTVSIASLATFLSPLSASIYYPGIEEVARDLHVSNNTINLTVTSFKVFQGVAPLVTGSLSDQTGRRATLMISLILYVGINVGLAVQTSFLALIVLRSLQSIFSSTVVIVGTATTADVVSGAERGKYMAYTVLGATVGPALGPVVGGILTHCFGWRSSFWFLTIFAGVLLLLVVTLLPETCRAVVGNGSVAPQKWNYPLKDVLFPGRHSTPPQYQTITTFKQRPSPWNTLKLIWDKEAACTILFSAIIYAGYLSITTTLPFELAKHYGFNALQIGLCYLSYGGGSLTSRWTAGTLMNWNFRRFAHHVGFDIHDKKELKLTSFPLEKARLQVALPLVYFASVFIVVYAWVLCFEVQVAVPLLMLFLVAHALSGITSTMTTLIIDCHADQPATATAAMNFFRCLFGAGATAAAVPLIDRINVGWTGTLLGFLLRGKPTLAFRFTENGKETMVYVYNDEHWLVRAVVDDLFARKTKVEVLEAQNEQLCVSNDNLEGKSQA</sequence>
<feature type="transmembrane region" description="Helical" evidence="11">
    <location>
        <begin position="408"/>
        <end position="425"/>
    </location>
</feature>
<feature type="transmembrane region" description="Helical" evidence="11">
    <location>
        <begin position="126"/>
        <end position="148"/>
    </location>
</feature>
<keyword evidence="15" id="KW-1185">Reference proteome</keyword>
<dbReference type="EMBL" id="JACBAG010001707">
    <property type="protein sequence ID" value="KAF7183675.1"/>
    <property type="molecule type" value="Genomic_DNA"/>
</dbReference>
<evidence type="ECO:0000259" key="12">
    <source>
        <dbReference type="PROSITE" id="PS50850"/>
    </source>
</evidence>
<evidence type="ECO:0000256" key="5">
    <source>
        <dbReference type="ARBA" id="ARBA00022989"/>
    </source>
</evidence>
<dbReference type="FunFam" id="1.20.1250.20:FF:000172">
    <property type="entry name" value="MFS multidrug resistance transporter"/>
    <property type="match status" value="1"/>
</dbReference>
<dbReference type="InterPro" id="IPR036259">
    <property type="entry name" value="MFS_trans_sf"/>
</dbReference>
<dbReference type="Pfam" id="PF07690">
    <property type="entry name" value="MFS_1"/>
    <property type="match status" value="1"/>
</dbReference>
<name>A0A8H6QFI5_9EURO</name>
<organism evidence="13 16">
    <name type="scientific">Aspergillus felis</name>
    <dbReference type="NCBI Taxonomy" id="1287682"/>
    <lineage>
        <taxon>Eukaryota</taxon>
        <taxon>Fungi</taxon>
        <taxon>Dikarya</taxon>
        <taxon>Ascomycota</taxon>
        <taxon>Pezizomycotina</taxon>
        <taxon>Eurotiomycetes</taxon>
        <taxon>Eurotiomycetidae</taxon>
        <taxon>Eurotiales</taxon>
        <taxon>Aspergillaceae</taxon>
        <taxon>Aspergillus</taxon>
        <taxon>Aspergillus subgen. Fumigati</taxon>
    </lineage>
</organism>
<keyword evidence="7" id="KW-0325">Glycoprotein</keyword>
<feature type="transmembrane region" description="Helical" evidence="11">
    <location>
        <begin position="179"/>
        <end position="198"/>
    </location>
</feature>
<feature type="domain" description="Major facilitator superfamily (MFS) profile" evidence="12">
    <location>
        <begin position="55"/>
        <end position="525"/>
    </location>
</feature>
<evidence type="ECO:0000256" key="1">
    <source>
        <dbReference type="ARBA" id="ARBA00004141"/>
    </source>
</evidence>
<comment type="similarity">
    <text evidence="2">Belongs to the major facilitator superfamily.</text>
</comment>
<dbReference type="Proteomes" id="UP000641853">
    <property type="component" value="Unassembled WGS sequence"/>
</dbReference>
<comment type="subcellular location">
    <subcellularLocation>
        <location evidence="1">Membrane</location>
        <topology evidence="1">Multi-pass membrane protein</topology>
    </subcellularLocation>
</comment>
<evidence type="ECO:0000256" key="9">
    <source>
        <dbReference type="ARBA" id="ARBA00057034"/>
    </source>
</evidence>
<dbReference type="InterPro" id="IPR011701">
    <property type="entry name" value="MFS"/>
</dbReference>
<dbReference type="PANTHER" id="PTHR23502">
    <property type="entry name" value="MAJOR FACILITATOR SUPERFAMILY"/>
    <property type="match status" value="1"/>
</dbReference>
<feature type="transmembrane region" description="Helical" evidence="11">
    <location>
        <begin position="383"/>
        <end position="402"/>
    </location>
</feature>
<keyword evidence="6 11" id="KW-0472">Membrane</keyword>
<dbReference type="EMBL" id="JACBAE010001171">
    <property type="protein sequence ID" value="KAF7171699.1"/>
    <property type="molecule type" value="Genomic_DNA"/>
</dbReference>
<evidence type="ECO:0000256" key="10">
    <source>
        <dbReference type="ARBA" id="ARBA00074746"/>
    </source>
</evidence>
<dbReference type="GO" id="GO:0140115">
    <property type="term" value="P:export across plasma membrane"/>
    <property type="evidence" value="ECO:0007669"/>
    <property type="project" value="UniProtKB-ARBA"/>
</dbReference>
<feature type="transmembrane region" description="Helical" evidence="11">
    <location>
        <begin position="210"/>
        <end position="229"/>
    </location>
</feature>
<dbReference type="Gene3D" id="1.20.1720.10">
    <property type="entry name" value="Multidrug resistance protein D"/>
    <property type="match status" value="1"/>
</dbReference>
<dbReference type="AlphaFoldDB" id="A0A8H6QFI5"/>
<gene>
    <name evidence="13" type="ORF">CNMCM5623_004013</name>
    <name evidence="14" type="ORF">CNMCM7691_004025</name>
</gene>
<evidence type="ECO:0000256" key="2">
    <source>
        <dbReference type="ARBA" id="ARBA00008335"/>
    </source>
</evidence>
<comment type="function">
    <text evidence="9">Transmembrane transporter that exports citrate across the cell membrane.</text>
</comment>
<keyword evidence="3" id="KW-0813">Transport</keyword>
<evidence type="ECO:0000313" key="16">
    <source>
        <dbReference type="Proteomes" id="UP000654922"/>
    </source>
</evidence>
<keyword evidence="4 11" id="KW-0812">Transmembrane</keyword>
<keyword evidence="5 11" id="KW-1133">Transmembrane helix</keyword>
<accession>A0A8H6QFI5</accession>
<evidence type="ECO:0000313" key="15">
    <source>
        <dbReference type="Proteomes" id="UP000641853"/>
    </source>
</evidence>
<protein>
    <recommendedName>
        <fullName evidence="10">Citrate exporter 1</fullName>
    </recommendedName>
</protein>